<dbReference type="GO" id="GO:0000433">
    <property type="term" value="P:carbon catabolite repression of transcription from RNA polymerase II promoter by glucose"/>
    <property type="evidence" value="ECO:0007669"/>
    <property type="project" value="TreeGrafter"/>
</dbReference>
<evidence type="ECO:0000256" key="5">
    <source>
        <dbReference type="ARBA" id="ARBA00022771"/>
    </source>
</evidence>
<dbReference type="AlphaFoldDB" id="A0A163J853"/>
<proteinExistence type="inferred from homology"/>
<keyword evidence="7" id="KW-0805">Transcription regulation</keyword>
<feature type="domain" description="C2H2-type" evidence="14">
    <location>
        <begin position="64"/>
        <end position="93"/>
    </location>
</feature>
<name>A0A163J853_ABSGL</name>
<dbReference type="GO" id="GO:0005634">
    <property type="term" value="C:nucleus"/>
    <property type="evidence" value="ECO:0007669"/>
    <property type="project" value="UniProtKB-SubCell"/>
</dbReference>
<evidence type="ECO:0000256" key="12">
    <source>
        <dbReference type="PROSITE-ProRule" id="PRU00042"/>
    </source>
</evidence>
<dbReference type="Pfam" id="PF00096">
    <property type="entry name" value="zf-C2H2"/>
    <property type="match status" value="2"/>
</dbReference>
<comment type="similarity">
    <text evidence="11">Belongs to the creA/MIG C2H2-type zinc-finger protein family.</text>
</comment>
<keyword evidence="2" id="KW-0678">Repressor</keyword>
<keyword evidence="10" id="KW-0539">Nucleus</keyword>
<dbReference type="GO" id="GO:0000978">
    <property type="term" value="F:RNA polymerase II cis-regulatory region sequence-specific DNA binding"/>
    <property type="evidence" value="ECO:0007669"/>
    <property type="project" value="TreeGrafter"/>
</dbReference>
<feature type="domain" description="C2H2-type" evidence="14">
    <location>
        <begin position="36"/>
        <end position="63"/>
    </location>
</feature>
<keyword evidence="6" id="KW-0862">Zinc</keyword>
<dbReference type="OMA" id="IATLECK"/>
<keyword evidence="3" id="KW-0479">Metal-binding</keyword>
<dbReference type="STRING" id="4829.A0A163J853"/>
<evidence type="ECO:0000256" key="2">
    <source>
        <dbReference type="ARBA" id="ARBA00022491"/>
    </source>
</evidence>
<dbReference type="PROSITE" id="PS50157">
    <property type="entry name" value="ZINC_FINGER_C2H2_2"/>
    <property type="match status" value="2"/>
</dbReference>
<dbReference type="InParanoid" id="A0A163J853"/>
<feature type="region of interest" description="Disordered" evidence="13">
    <location>
        <begin position="88"/>
        <end position="149"/>
    </location>
</feature>
<evidence type="ECO:0000259" key="14">
    <source>
        <dbReference type="PROSITE" id="PS50157"/>
    </source>
</evidence>
<dbReference type="PROSITE" id="PS00028">
    <property type="entry name" value="ZINC_FINGER_C2H2_1"/>
    <property type="match status" value="2"/>
</dbReference>
<evidence type="ECO:0000256" key="4">
    <source>
        <dbReference type="ARBA" id="ARBA00022737"/>
    </source>
</evidence>
<dbReference type="Proteomes" id="UP000078561">
    <property type="component" value="Unassembled WGS sequence"/>
</dbReference>
<evidence type="ECO:0000256" key="11">
    <source>
        <dbReference type="ARBA" id="ARBA00038023"/>
    </source>
</evidence>
<feature type="region of interest" description="Disordered" evidence="13">
    <location>
        <begin position="164"/>
        <end position="193"/>
    </location>
</feature>
<evidence type="ECO:0000256" key="10">
    <source>
        <dbReference type="ARBA" id="ARBA00023242"/>
    </source>
</evidence>
<dbReference type="SMART" id="SM00355">
    <property type="entry name" value="ZnF_C2H2"/>
    <property type="match status" value="2"/>
</dbReference>
<dbReference type="InterPro" id="IPR036236">
    <property type="entry name" value="Znf_C2H2_sf"/>
</dbReference>
<dbReference type="FunFam" id="3.30.160.60:FF:000152">
    <property type="entry name" value="DNA-binding protein creA"/>
    <property type="match status" value="1"/>
</dbReference>
<evidence type="ECO:0000256" key="1">
    <source>
        <dbReference type="ARBA" id="ARBA00004123"/>
    </source>
</evidence>
<gene>
    <name evidence="15" type="primary">ABSGL_03232.1 scaffold 4278</name>
</gene>
<evidence type="ECO:0000256" key="8">
    <source>
        <dbReference type="ARBA" id="ARBA00023125"/>
    </source>
</evidence>
<keyword evidence="8" id="KW-0238">DNA-binding</keyword>
<keyword evidence="5 12" id="KW-0863">Zinc-finger</keyword>
<feature type="compositionally biased region" description="Basic residues" evidence="13">
    <location>
        <begin position="88"/>
        <end position="97"/>
    </location>
</feature>
<sequence>MDYQAASSLLSLSSPVGPQHKRPIAVIDKANVPRPYKCPICPKSFYRLEHQTRHIRTHTGEKPHLCTFAGCEKRFSRSDELTRHIRIHTSPSKKRGDRKQTLLPSKRVHLTTPATESTPASSSASSSHLIPSSSPASKKQFLKSNPPSPALSVASIESDNEFLFTPETSPTLSPRRILTPVGSPRQSPMTTKLPPLECKQYEFQNMKKGFSTVGAEPSLLELFDRPPQARVLPPIHSTSFSLPSIHSILPL</sequence>
<feature type="compositionally biased region" description="Low complexity" evidence="13">
    <location>
        <begin position="111"/>
        <end position="137"/>
    </location>
</feature>
<evidence type="ECO:0000256" key="7">
    <source>
        <dbReference type="ARBA" id="ARBA00023015"/>
    </source>
</evidence>
<dbReference type="FunFam" id="3.30.160.60:FF:000089">
    <property type="entry name" value="DNA-binding protein creA"/>
    <property type="match status" value="1"/>
</dbReference>
<dbReference type="SUPFAM" id="SSF57667">
    <property type="entry name" value="beta-beta-alpha zinc fingers"/>
    <property type="match status" value="1"/>
</dbReference>
<organism evidence="15">
    <name type="scientific">Absidia glauca</name>
    <name type="common">Pin mould</name>
    <dbReference type="NCBI Taxonomy" id="4829"/>
    <lineage>
        <taxon>Eukaryota</taxon>
        <taxon>Fungi</taxon>
        <taxon>Fungi incertae sedis</taxon>
        <taxon>Mucoromycota</taxon>
        <taxon>Mucoromycotina</taxon>
        <taxon>Mucoromycetes</taxon>
        <taxon>Mucorales</taxon>
        <taxon>Cunninghamellaceae</taxon>
        <taxon>Absidia</taxon>
    </lineage>
</organism>
<dbReference type="InterPro" id="IPR051007">
    <property type="entry name" value="creA/MIG_C2H2-ZnF"/>
</dbReference>
<evidence type="ECO:0000256" key="13">
    <source>
        <dbReference type="SAM" id="MobiDB-lite"/>
    </source>
</evidence>
<dbReference type="EMBL" id="LT551908">
    <property type="protein sequence ID" value="SAL97724.1"/>
    <property type="molecule type" value="Genomic_DNA"/>
</dbReference>
<evidence type="ECO:0000313" key="16">
    <source>
        <dbReference type="Proteomes" id="UP000078561"/>
    </source>
</evidence>
<evidence type="ECO:0000256" key="3">
    <source>
        <dbReference type="ARBA" id="ARBA00022723"/>
    </source>
</evidence>
<dbReference type="GO" id="GO:0005737">
    <property type="term" value="C:cytoplasm"/>
    <property type="evidence" value="ECO:0007669"/>
    <property type="project" value="TreeGrafter"/>
</dbReference>
<evidence type="ECO:0000256" key="6">
    <source>
        <dbReference type="ARBA" id="ARBA00022833"/>
    </source>
</evidence>
<dbReference type="InterPro" id="IPR013087">
    <property type="entry name" value="Znf_C2H2_type"/>
</dbReference>
<keyword evidence="16" id="KW-1185">Reference proteome</keyword>
<reference evidence="15" key="1">
    <citation type="submission" date="2016-04" db="EMBL/GenBank/DDBJ databases">
        <authorList>
            <person name="Evans L.H."/>
            <person name="Alamgir A."/>
            <person name="Owens N."/>
            <person name="Weber N.D."/>
            <person name="Virtaneva K."/>
            <person name="Barbian K."/>
            <person name="Babar A."/>
            <person name="Rosenke K."/>
        </authorList>
    </citation>
    <scope>NUCLEOTIDE SEQUENCE [LARGE SCALE GENOMIC DNA]</scope>
    <source>
        <strain evidence="15">CBS 101.48</strain>
    </source>
</reference>
<keyword evidence="9" id="KW-0804">Transcription</keyword>
<dbReference type="OrthoDB" id="654211at2759"/>
<evidence type="ECO:0000256" key="9">
    <source>
        <dbReference type="ARBA" id="ARBA00023163"/>
    </source>
</evidence>
<dbReference type="Gene3D" id="3.30.160.60">
    <property type="entry name" value="Classic Zinc Finger"/>
    <property type="match status" value="2"/>
</dbReference>
<comment type="subcellular location">
    <subcellularLocation>
        <location evidence="1">Nucleus</location>
    </subcellularLocation>
</comment>
<accession>A0A163J853</accession>
<dbReference type="PANTHER" id="PTHR47428">
    <property type="entry name" value="REGULATORY PROTEIN MIG1-RELATED"/>
    <property type="match status" value="1"/>
</dbReference>
<keyword evidence="4" id="KW-0677">Repeat</keyword>
<evidence type="ECO:0000313" key="15">
    <source>
        <dbReference type="EMBL" id="SAL97724.1"/>
    </source>
</evidence>
<protein>
    <recommendedName>
        <fullName evidence="14">C2H2-type domain-containing protein</fullName>
    </recommendedName>
</protein>
<dbReference type="GO" id="GO:0008270">
    <property type="term" value="F:zinc ion binding"/>
    <property type="evidence" value="ECO:0007669"/>
    <property type="project" value="UniProtKB-KW"/>
</dbReference>
<dbReference type="PANTHER" id="PTHR47428:SF1">
    <property type="entry name" value="REGULATORY PROTEIN MIG1-RELATED"/>
    <property type="match status" value="1"/>
</dbReference>